<proteinExistence type="predicted"/>
<comment type="caution">
    <text evidence="1">The sequence shown here is derived from an EMBL/GenBank/DDBJ whole genome shotgun (WGS) entry which is preliminary data.</text>
</comment>
<dbReference type="Proteomes" id="UP000020766">
    <property type="component" value="Unassembled WGS sequence"/>
</dbReference>
<evidence type="ECO:0000313" key="2">
    <source>
        <dbReference type="Proteomes" id="UP000020766"/>
    </source>
</evidence>
<dbReference type="Pfam" id="PF13531">
    <property type="entry name" value="SBP_bac_11"/>
    <property type="match status" value="1"/>
</dbReference>
<dbReference type="InterPro" id="IPR050682">
    <property type="entry name" value="ModA/WtpA"/>
</dbReference>
<dbReference type="AlphaFoldDB" id="A0A014NK55"/>
<dbReference type="GO" id="GO:0030973">
    <property type="term" value="F:molybdate ion binding"/>
    <property type="evidence" value="ECO:0007669"/>
    <property type="project" value="TreeGrafter"/>
</dbReference>
<dbReference type="EMBL" id="JBOK01000012">
    <property type="protein sequence ID" value="EXU79833.1"/>
    <property type="molecule type" value="Genomic_DNA"/>
</dbReference>
<gene>
    <name evidence="1" type="ORF">AX13_02970</name>
</gene>
<protein>
    <submittedName>
        <fullName evidence="1">Molybdenum ABC transporter substrate-binding protein</fullName>
    </submittedName>
</protein>
<dbReference type="RefSeq" id="WP_043384282.1">
    <property type="nucleotide sequence ID" value="NZ_JBOK01000012.1"/>
</dbReference>
<accession>A0A014NK55</accession>
<dbReference type="SUPFAM" id="SSF53850">
    <property type="entry name" value="Periplasmic binding protein-like II"/>
    <property type="match status" value="1"/>
</dbReference>
<dbReference type="STRING" id="225991.MA05_06445"/>
<dbReference type="PANTHER" id="PTHR30632:SF11">
    <property type="entry name" value="BLR4797 PROTEIN"/>
    <property type="match status" value="1"/>
</dbReference>
<dbReference type="PANTHER" id="PTHR30632">
    <property type="entry name" value="MOLYBDATE-BINDING PERIPLASMIC PROTEIN"/>
    <property type="match status" value="1"/>
</dbReference>
<dbReference type="Gene3D" id="3.40.190.10">
    <property type="entry name" value="Periplasmic binding protein-like II"/>
    <property type="match status" value="2"/>
</dbReference>
<organism evidence="1 2">
    <name type="scientific">Comamonas aquatica DA1877</name>
    <dbReference type="NCBI Taxonomy" id="1457173"/>
    <lineage>
        <taxon>Bacteria</taxon>
        <taxon>Pseudomonadati</taxon>
        <taxon>Pseudomonadota</taxon>
        <taxon>Betaproteobacteria</taxon>
        <taxon>Burkholderiales</taxon>
        <taxon>Comamonadaceae</taxon>
        <taxon>Comamonas</taxon>
    </lineage>
</organism>
<dbReference type="GO" id="GO:0015689">
    <property type="term" value="P:molybdate ion transport"/>
    <property type="evidence" value="ECO:0007669"/>
    <property type="project" value="TreeGrafter"/>
</dbReference>
<dbReference type="PATRIC" id="fig|1457173.3.peg.2262"/>
<name>A0A014NK55_9BURK</name>
<keyword evidence="2" id="KW-1185">Reference proteome</keyword>
<evidence type="ECO:0000313" key="1">
    <source>
        <dbReference type="EMBL" id="EXU79833.1"/>
    </source>
</evidence>
<sequence>MHTAITGISSMATRRVLAELAQTWQARGGAVLALESVGGVDAARRVQAGEAFDAVFLASDAIDQLIASGHAVAGSKVDLVLSRTAVAVLAGTEPPDIGTEAALRDAVLAAPSIGYSTGPSGVALQKLFQAWGVAEQLQPRLVQACPGVPVGQLVADGEVALGFQQLSELIHVPGITIVGPLPDAVAIDTIFSGAVVAGSAQAQAVQQLLAFMASEAAAAAKHQQGMAPAAVPATL</sequence>
<reference evidence="1 2" key="1">
    <citation type="submission" date="2014-01" db="EMBL/GenBank/DDBJ databases">
        <title>Interspecies Systems Biology Uncovers Metabolites Affecting C. elegans Gene Expression and Life History Traits.</title>
        <authorList>
            <person name="Watson E."/>
            <person name="Macneil L.T."/>
            <person name="Ritter A.D."/>
            <person name="Yilmaz L.S."/>
            <person name="Rosebrock A.P."/>
            <person name="Caudy A.A."/>
            <person name="Walhout A.J."/>
        </authorList>
    </citation>
    <scope>NUCLEOTIDE SEQUENCE [LARGE SCALE GENOMIC DNA]</scope>
    <source>
        <strain evidence="1 2">DA1877</strain>
    </source>
</reference>